<dbReference type="EMBL" id="LNTB01000002">
    <property type="protein sequence ID" value="KSW10767.1"/>
    <property type="molecule type" value="Genomic_DNA"/>
</dbReference>
<evidence type="ECO:0000313" key="2">
    <source>
        <dbReference type="EMBL" id="KSW10767.1"/>
    </source>
</evidence>
<sequence>MVVHLHDYQPFSYNSVIPAGRHGSVLNGVSYEARYEVYEHGSVGRAVLGSLATPLIGLYRLWVRQADAVVCVSRRQAEIVAEIAPELRGRIRVVYNPLPDVPPTEKRLGDPAFLYLGGDSYIKGFHVLLGASRKILEHYPNVEFLLAGRFRDSSRLLVEKLNRRFNEAYRVLGYLKHEDIVRLHGESYALLFPSVVEEPSPYAVLESMLAGTIPIASRVGGVPEIVEGTPAERMLFTPGDAGELVDRIEHVLSFSKEQLVDMGFKLRESVTRKFNNERIKRELMKVFTI</sequence>
<evidence type="ECO:0000259" key="1">
    <source>
        <dbReference type="Pfam" id="PF00534"/>
    </source>
</evidence>
<dbReference type="PANTHER" id="PTHR12526">
    <property type="entry name" value="GLYCOSYLTRANSFERASE"/>
    <property type="match status" value="1"/>
</dbReference>
<dbReference type="SUPFAM" id="SSF53756">
    <property type="entry name" value="UDP-Glycosyltransferase/glycogen phosphorylase"/>
    <property type="match status" value="1"/>
</dbReference>
<proteinExistence type="predicted"/>
<dbReference type="CDD" id="cd03801">
    <property type="entry name" value="GT4_PimA-like"/>
    <property type="match status" value="1"/>
</dbReference>
<dbReference type="Proteomes" id="UP000053352">
    <property type="component" value="Unassembled WGS sequence"/>
</dbReference>
<reference evidence="2 3" key="1">
    <citation type="submission" date="2015-11" db="EMBL/GenBank/DDBJ databases">
        <title>Genome sequence of Pyrodictium occultum PL-19, a marine hyperthermophilic archaeon isolated from Volcano, Italy.</title>
        <authorList>
            <person name="Utturkar S."/>
            <person name="Huber H."/>
            <person name="Leptihn S."/>
            <person name="Brown S."/>
            <person name="Stetter K.O."/>
            <person name="Podar M."/>
        </authorList>
    </citation>
    <scope>NUCLEOTIDE SEQUENCE [LARGE SCALE GENOMIC DNA]</scope>
    <source>
        <strain evidence="2 3">PL-19</strain>
    </source>
</reference>
<name>A0A0V8RRP8_PYROC</name>
<evidence type="ECO:0000313" key="3">
    <source>
        <dbReference type="Proteomes" id="UP000053352"/>
    </source>
</evidence>
<dbReference type="PANTHER" id="PTHR12526:SF625">
    <property type="entry name" value="PHOSPHATIDYLINOSITOL GLYCAN-CLASS A"/>
    <property type="match status" value="1"/>
</dbReference>
<keyword evidence="3" id="KW-1185">Reference proteome</keyword>
<dbReference type="Gene3D" id="3.40.50.2000">
    <property type="entry name" value="Glycogen Phosphorylase B"/>
    <property type="match status" value="2"/>
</dbReference>
<feature type="domain" description="Glycosyl transferase family 1" evidence="1">
    <location>
        <begin position="105"/>
        <end position="255"/>
    </location>
</feature>
<protein>
    <recommendedName>
        <fullName evidence="1">Glycosyl transferase family 1 domain-containing protein</fullName>
    </recommendedName>
</protein>
<dbReference type="InterPro" id="IPR001296">
    <property type="entry name" value="Glyco_trans_1"/>
</dbReference>
<dbReference type="AlphaFoldDB" id="A0A0V8RRP8"/>
<dbReference type="GO" id="GO:0016757">
    <property type="term" value="F:glycosyltransferase activity"/>
    <property type="evidence" value="ECO:0007669"/>
    <property type="project" value="InterPro"/>
</dbReference>
<dbReference type="Pfam" id="PF00534">
    <property type="entry name" value="Glycos_transf_1"/>
    <property type="match status" value="1"/>
</dbReference>
<organism evidence="2 3">
    <name type="scientific">Pyrodictium occultum</name>
    <dbReference type="NCBI Taxonomy" id="2309"/>
    <lineage>
        <taxon>Archaea</taxon>
        <taxon>Thermoproteota</taxon>
        <taxon>Thermoprotei</taxon>
        <taxon>Desulfurococcales</taxon>
        <taxon>Pyrodictiaceae</taxon>
        <taxon>Pyrodictium</taxon>
    </lineage>
</organism>
<gene>
    <name evidence="2" type="ORF">CF15_08280</name>
</gene>
<dbReference type="STRING" id="2309.CF15_08280"/>
<comment type="caution">
    <text evidence="2">The sequence shown here is derived from an EMBL/GenBank/DDBJ whole genome shotgun (WGS) entry which is preliminary data.</text>
</comment>
<accession>A0A0V8RRP8</accession>